<accession>A0A974NVM8</accession>
<proteinExistence type="predicted"/>
<keyword evidence="1" id="KW-0472">Membrane</keyword>
<sequence>MTAQRTSGAGTSALLAAAIGAVWVAIHVGAIFFWQWSVGSALLAVPLVLLQAWLSTGLFIIAHDCMHGSFAPGRPTLNTVVGTLCLGAYAGLSYRRLHPKHHAHHAAPGTESDPDFNPRAPRHAGSWFITFFRNYYTHAQIIRITLAAILYMLLGASLLNIVVFWAVPALVALVQLFVFGTYLPHRHDASPFADAHNARGNSLPRLASLLTCFHFGTYHHEHHLSPSTPWWRLPRADTSHDGSVDGLRGVRGPSGGMYINR</sequence>
<dbReference type="KEGG" id="sari:H5J25_02995"/>
<feature type="transmembrane region" description="Helical" evidence="1">
    <location>
        <begin position="12"/>
        <end position="34"/>
    </location>
</feature>
<keyword evidence="1" id="KW-1133">Transmembrane helix</keyword>
<dbReference type="Proteomes" id="UP000595894">
    <property type="component" value="Chromosome"/>
</dbReference>
<feature type="transmembrane region" description="Helical" evidence="1">
    <location>
        <begin position="165"/>
        <end position="183"/>
    </location>
</feature>
<keyword evidence="4" id="KW-1185">Reference proteome</keyword>
<evidence type="ECO:0000256" key="1">
    <source>
        <dbReference type="SAM" id="Phobius"/>
    </source>
</evidence>
<evidence type="ECO:0000313" key="4">
    <source>
        <dbReference type="Proteomes" id="UP000595894"/>
    </source>
</evidence>
<dbReference type="GO" id="GO:0006629">
    <property type="term" value="P:lipid metabolic process"/>
    <property type="evidence" value="ECO:0007669"/>
    <property type="project" value="InterPro"/>
</dbReference>
<organism evidence="3 4">
    <name type="scientific">Sphingomonas aliaeris</name>
    <dbReference type="NCBI Taxonomy" id="2759526"/>
    <lineage>
        <taxon>Bacteria</taxon>
        <taxon>Pseudomonadati</taxon>
        <taxon>Pseudomonadota</taxon>
        <taxon>Alphaproteobacteria</taxon>
        <taxon>Sphingomonadales</taxon>
        <taxon>Sphingomonadaceae</taxon>
        <taxon>Sphingomonas</taxon>
    </lineage>
</organism>
<feature type="transmembrane region" description="Helical" evidence="1">
    <location>
        <begin position="41"/>
        <end position="63"/>
    </location>
</feature>
<dbReference type="Pfam" id="PF00487">
    <property type="entry name" value="FA_desaturase"/>
    <property type="match status" value="1"/>
</dbReference>
<dbReference type="InterPro" id="IPR005804">
    <property type="entry name" value="FA_desaturase_dom"/>
</dbReference>
<dbReference type="EMBL" id="CP061035">
    <property type="protein sequence ID" value="QQV77760.1"/>
    <property type="molecule type" value="Genomic_DNA"/>
</dbReference>
<protein>
    <submittedName>
        <fullName evidence="3">Fatty acid desaturase</fullName>
    </submittedName>
</protein>
<evidence type="ECO:0000313" key="3">
    <source>
        <dbReference type="EMBL" id="QQV77760.1"/>
    </source>
</evidence>
<dbReference type="RefSeq" id="WP_202094616.1">
    <property type="nucleotide sequence ID" value="NZ_CP061035.1"/>
</dbReference>
<reference evidence="4" key="1">
    <citation type="submission" date="2020-09" db="EMBL/GenBank/DDBJ databases">
        <title>Sphingomonas sp., a new species isolated from pork steak.</title>
        <authorList>
            <person name="Heidler von Heilborn D."/>
        </authorList>
    </citation>
    <scope>NUCLEOTIDE SEQUENCE [LARGE SCALE GENOMIC DNA]</scope>
</reference>
<feature type="transmembrane region" description="Helical" evidence="1">
    <location>
        <begin position="141"/>
        <end position="159"/>
    </location>
</feature>
<dbReference type="AlphaFoldDB" id="A0A974NVM8"/>
<keyword evidence="1" id="KW-0812">Transmembrane</keyword>
<name>A0A974NVM8_9SPHN</name>
<evidence type="ECO:0000259" key="2">
    <source>
        <dbReference type="Pfam" id="PF00487"/>
    </source>
</evidence>
<gene>
    <name evidence="3" type="ORF">H5J25_02995</name>
</gene>
<feature type="domain" description="Fatty acid desaturase" evidence="2">
    <location>
        <begin position="133"/>
        <end position="236"/>
    </location>
</feature>